<sequence>MPTAGSSTSITRARGSANDPPYSPPKVIRKYGTKHNNRKRRSNPTAASVDEQSQLLPCTDQGNHSQNISALEKEPIDISDSEDDDGIAPVVSPDENIKQDLRKTLEELATVKEQLALLRDAAEERNTCIICYDLISDPRSLACGHAYCASCITSYAKTRAARRQNAYCPKCRVVVGRFTPIFSYHIKDDVETFRQVFGIEAPVKKGLNWPKKFKTKLTPLPFPRENDDNY</sequence>
<evidence type="ECO:0000256" key="5">
    <source>
        <dbReference type="SAM" id="Coils"/>
    </source>
</evidence>
<keyword evidence="1" id="KW-0479">Metal-binding</keyword>
<dbReference type="GO" id="GO:0008270">
    <property type="term" value="F:zinc ion binding"/>
    <property type="evidence" value="ECO:0007669"/>
    <property type="project" value="UniProtKB-KW"/>
</dbReference>
<comment type="caution">
    <text evidence="8">The sequence shown here is derived from an EMBL/GenBank/DDBJ whole genome shotgun (WGS) entry which is preliminary data.</text>
</comment>
<organism evidence="8 9">
    <name type="scientific">Lentinula raphanica</name>
    <dbReference type="NCBI Taxonomy" id="153919"/>
    <lineage>
        <taxon>Eukaryota</taxon>
        <taxon>Fungi</taxon>
        <taxon>Dikarya</taxon>
        <taxon>Basidiomycota</taxon>
        <taxon>Agaricomycotina</taxon>
        <taxon>Agaricomycetes</taxon>
        <taxon>Agaricomycetidae</taxon>
        <taxon>Agaricales</taxon>
        <taxon>Marasmiineae</taxon>
        <taxon>Omphalotaceae</taxon>
        <taxon>Lentinula</taxon>
    </lineage>
</organism>
<feature type="domain" description="RING-type" evidence="7">
    <location>
        <begin position="128"/>
        <end position="172"/>
    </location>
</feature>
<dbReference type="PROSITE" id="PS50089">
    <property type="entry name" value="ZF_RING_2"/>
    <property type="match status" value="1"/>
</dbReference>
<evidence type="ECO:0000313" key="8">
    <source>
        <dbReference type="EMBL" id="KAJ3832660.1"/>
    </source>
</evidence>
<dbReference type="InterPro" id="IPR001841">
    <property type="entry name" value="Znf_RING"/>
</dbReference>
<evidence type="ECO:0000256" key="1">
    <source>
        <dbReference type="ARBA" id="ARBA00022723"/>
    </source>
</evidence>
<evidence type="ECO:0000256" key="6">
    <source>
        <dbReference type="SAM" id="MobiDB-lite"/>
    </source>
</evidence>
<dbReference type="EMBL" id="MU806890">
    <property type="protein sequence ID" value="KAJ3832660.1"/>
    <property type="molecule type" value="Genomic_DNA"/>
</dbReference>
<dbReference type="InterPro" id="IPR013083">
    <property type="entry name" value="Znf_RING/FYVE/PHD"/>
</dbReference>
<evidence type="ECO:0000256" key="2">
    <source>
        <dbReference type="ARBA" id="ARBA00022771"/>
    </source>
</evidence>
<dbReference type="AlphaFoldDB" id="A0AA38NY33"/>
<dbReference type="PROSITE" id="PS00518">
    <property type="entry name" value="ZF_RING_1"/>
    <property type="match status" value="1"/>
</dbReference>
<feature type="compositionally biased region" description="Basic residues" evidence="6">
    <location>
        <begin position="27"/>
        <end position="42"/>
    </location>
</feature>
<evidence type="ECO:0000256" key="4">
    <source>
        <dbReference type="PROSITE-ProRule" id="PRU00175"/>
    </source>
</evidence>
<dbReference type="SUPFAM" id="SSF57850">
    <property type="entry name" value="RING/U-box"/>
    <property type="match status" value="1"/>
</dbReference>
<feature type="compositionally biased region" description="Polar residues" evidence="6">
    <location>
        <begin position="1"/>
        <end position="11"/>
    </location>
</feature>
<reference evidence="8" key="1">
    <citation type="submission" date="2022-08" db="EMBL/GenBank/DDBJ databases">
        <authorList>
            <consortium name="DOE Joint Genome Institute"/>
            <person name="Min B."/>
            <person name="Riley R."/>
            <person name="Sierra-Patev S."/>
            <person name="Naranjo-Ortiz M."/>
            <person name="Looney B."/>
            <person name="Konkel Z."/>
            <person name="Slot J.C."/>
            <person name="Sakamoto Y."/>
            <person name="Steenwyk J.L."/>
            <person name="Rokas A."/>
            <person name="Carro J."/>
            <person name="Camarero S."/>
            <person name="Ferreira P."/>
            <person name="Molpeceres G."/>
            <person name="Ruiz-Duenas F.J."/>
            <person name="Serrano A."/>
            <person name="Henrissat B."/>
            <person name="Drula E."/>
            <person name="Hughes K.W."/>
            <person name="Mata J.L."/>
            <person name="Ishikawa N.K."/>
            <person name="Vargas-Isla R."/>
            <person name="Ushijima S."/>
            <person name="Smith C.A."/>
            <person name="Ahrendt S."/>
            <person name="Andreopoulos W."/>
            <person name="He G."/>
            <person name="Labutti K."/>
            <person name="Lipzen A."/>
            <person name="Ng V."/>
            <person name="Sandor L."/>
            <person name="Barry K."/>
            <person name="Martinez A.T."/>
            <person name="Xiao Y."/>
            <person name="Gibbons J.G."/>
            <person name="Terashima K."/>
            <person name="Hibbett D.S."/>
            <person name="Grigoriev I.V."/>
        </authorList>
    </citation>
    <scope>NUCLEOTIDE SEQUENCE</scope>
    <source>
        <strain evidence="8">TFB9207</strain>
    </source>
</reference>
<dbReference type="SMART" id="SM00184">
    <property type="entry name" value="RING"/>
    <property type="match status" value="1"/>
</dbReference>
<feature type="coiled-coil region" evidence="5">
    <location>
        <begin position="94"/>
        <end position="125"/>
    </location>
</feature>
<name>A0AA38NY33_9AGAR</name>
<dbReference type="InterPro" id="IPR047126">
    <property type="entry name" value="RNF141-like"/>
</dbReference>
<dbReference type="PANTHER" id="PTHR12109">
    <property type="entry name" value="RING FINGER PROTEIN 141-RELATED"/>
    <property type="match status" value="1"/>
</dbReference>
<accession>A0AA38NY33</accession>
<protein>
    <recommendedName>
        <fullName evidence="7">RING-type domain-containing protein</fullName>
    </recommendedName>
</protein>
<dbReference type="PANTHER" id="PTHR12109:SF5">
    <property type="entry name" value="RING-TYPE DOMAIN-CONTAINING PROTEIN"/>
    <property type="match status" value="1"/>
</dbReference>
<dbReference type="Proteomes" id="UP001163846">
    <property type="component" value="Unassembled WGS sequence"/>
</dbReference>
<evidence type="ECO:0000256" key="3">
    <source>
        <dbReference type="ARBA" id="ARBA00022833"/>
    </source>
</evidence>
<feature type="compositionally biased region" description="Polar residues" evidence="6">
    <location>
        <begin position="43"/>
        <end position="65"/>
    </location>
</feature>
<keyword evidence="2 4" id="KW-0863">Zinc-finger</keyword>
<feature type="region of interest" description="Disordered" evidence="6">
    <location>
        <begin position="1"/>
        <end position="65"/>
    </location>
</feature>
<evidence type="ECO:0000313" key="9">
    <source>
        <dbReference type="Proteomes" id="UP001163846"/>
    </source>
</evidence>
<keyword evidence="3" id="KW-0862">Zinc</keyword>
<gene>
    <name evidence="8" type="ORF">F5878DRAFT_666366</name>
</gene>
<dbReference type="InterPro" id="IPR017907">
    <property type="entry name" value="Znf_RING_CS"/>
</dbReference>
<dbReference type="Gene3D" id="3.30.40.10">
    <property type="entry name" value="Zinc/RING finger domain, C3HC4 (zinc finger)"/>
    <property type="match status" value="1"/>
</dbReference>
<evidence type="ECO:0000259" key="7">
    <source>
        <dbReference type="PROSITE" id="PS50089"/>
    </source>
</evidence>
<proteinExistence type="predicted"/>
<dbReference type="Pfam" id="PF00097">
    <property type="entry name" value="zf-C3HC4"/>
    <property type="match status" value="1"/>
</dbReference>
<keyword evidence="5" id="KW-0175">Coiled coil</keyword>
<dbReference type="InterPro" id="IPR018957">
    <property type="entry name" value="Znf_C3HC4_RING-type"/>
</dbReference>
<keyword evidence="9" id="KW-1185">Reference proteome</keyword>